<organism evidence="5 6">
    <name type="scientific">Prevotella heparinolytica</name>
    <dbReference type="NCBI Taxonomy" id="28113"/>
    <lineage>
        <taxon>Bacteria</taxon>
        <taxon>Pseudomonadati</taxon>
        <taxon>Bacteroidota</taxon>
        <taxon>Bacteroidia</taxon>
        <taxon>Bacteroidales</taxon>
        <taxon>Bacteroidaceae</taxon>
        <taxon>Bacteroides</taxon>
    </lineage>
</organism>
<dbReference type="RefSeq" id="WP_131752484.1">
    <property type="nucleotide sequence ID" value="NZ_CAACYH010000004.1"/>
</dbReference>
<dbReference type="InterPro" id="IPR003346">
    <property type="entry name" value="Transposase_20"/>
</dbReference>
<dbReference type="Pfam" id="PF01548">
    <property type="entry name" value="DEDD_Tnp_IS110"/>
    <property type="match status" value="1"/>
</dbReference>
<dbReference type="Proteomes" id="UP000396835">
    <property type="component" value="Unassembled WGS sequence"/>
</dbReference>
<dbReference type="GO" id="GO:0006313">
    <property type="term" value="P:DNA transposition"/>
    <property type="evidence" value="ECO:0007669"/>
    <property type="project" value="InterPro"/>
</dbReference>
<keyword evidence="2" id="KW-0472">Membrane</keyword>
<evidence type="ECO:0000313" key="6">
    <source>
        <dbReference type="Proteomes" id="UP000396835"/>
    </source>
</evidence>
<sequence length="323" mass="35629">MTYIGIDISKDSFVAAFPKVSGYQTQTYPNSVKGIRKFIGSLSVTEHHCVMEATGNYGFLLLYLLDRQGIASSMVNPKQIKHFSRMMMTVTKTDPKDACMIAMYGEKMNPPVYKMPSETVMLLKQKKTIIRQLKKQLTASKNLKSSLVMLPFQDKNGMKALDKTISFLASQIESLESELADLASSEFDRQVKLLTSIKGIGITLATALIVATGGFSYFNNAKQVSRFIGICQTYRQSGTSVHIKGGINRNEDASLRSLLYVASWSALRGNTTCKECYARLKANGKPSKVALIAVANKLVRQAFAVIKADAPYVDGFVSTHQTK</sequence>
<dbReference type="InterPro" id="IPR002525">
    <property type="entry name" value="Transp_IS110-like_N"/>
</dbReference>
<accession>A0A449I540</accession>
<keyword evidence="1" id="KW-0175">Coiled coil</keyword>
<protein>
    <submittedName>
        <fullName evidence="5">Transposase IS116/IS110/IS902 family protein</fullName>
    </submittedName>
</protein>
<evidence type="ECO:0000256" key="1">
    <source>
        <dbReference type="SAM" id="Coils"/>
    </source>
</evidence>
<evidence type="ECO:0000259" key="4">
    <source>
        <dbReference type="Pfam" id="PF02371"/>
    </source>
</evidence>
<feature type="domain" description="Transposase IS110-like N-terminal" evidence="3">
    <location>
        <begin position="4"/>
        <end position="142"/>
    </location>
</feature>
<feature type="transmembrane region" description="Helical" evidence="2">
    <location>
        <begin position="199"/>
        <end position="218"/>
    </location>
</feature>
<name>A0A449I540_9BACE</name>
<keyword evidence="2" id="KW-1133">Transmembrane helix</keyword>
<dbReference type="PANTHER" id="PTHR33055:SF3">
    <property type="entry name" value="PUTATIVE TRANSPOSASE FOR IS117-RELATED"/>
    <property type="match status" value="1"/>
</dbReference>
<dbReference type="AlphaFoldDB" id="A0A449I540"/>
<dbReference type="Pfam" id="PF02371">
    <property type="entry name" value="Transposase_20"/>
    <property type="match status" value="1"/>
</dbReference>
<gene>
    <name evidence="5" type="ORF">NCTC7812_02090</name>
</gene>
<evidence type="ECO:0000256" key="2">
    <source>
        <dbReference type="SAM" id="Phobius"/>
    </source>
</evidence>
<reference evidence="5 6" key="1">
    <citation type="submission" date="2019-02" db="EMBL/GenBank/DDBJ databases">
        <authorList>
            <consortium name="Pathogen Informatics"/>
        </authorList>
    </citation>
    <scope>NUCLEOTIDE SEQUENCE [LARGE SCALE GENOMIC DNA]</scope>
    <source>
        <strain evidence="5 6">3012STDY7078512</strain>
    </source>
</reference>
<feature type="coiled-coil region" evidence="1">
    <location>
        <begin position="158"/>
        <end position="185"/>
    </location>
</feature>
<dbReference type="PANTHER" id="PTHR33055">
    <property type="entry name" value="TRANSPOSASE FOR INSERTION SEQUENCE ELEMENT IS1111A"/>
    <property type="match status" value="1"/>
</dbReference>
<evidence type="ECO:0000259" key="3">
    <source>
        <dbReference type="Pfam" id="PF01548"/>
    </source>
</evidence>
<dbReference type="GO" id="GO:0004803">
    <property type="term" value="F:transposase activity"/>
    <property type="evidence" value="ECO:0007669"/>
    <property type="project" value="InterPro"/>
</dbReference>
<feature type="domain" description="Transposase IS116/IS110/IS902 C-terminal" evidence="4">
    <location>
        <begin position="192"/>
        <end position="277"/>
    </location>
</feature>
<dbReference type="InterPro" id="IPR047650">
    <property type="entry name" value="Transpos_IS110"/>
</dbReference>
<evidence type="ECO:0000313" key="5">
    <source>
        <dbReference type="EMBL" id="VFB14532.1"/>
    </source>
</evidence>
<dbReference type="EMBL" id="CAACYH010000004">
    <property type="protein sequence ID" value="VFB14532.1"/>
    <property type="molecule type" value="Genomic_DNA"/>
</dbReference>
<dbReference type="GO" id="GO:0003677">
    <property type="term" value="F:DNA binding"/>
    <property type="evidence" value="ECO:0007669"/>
    <property type="project" value="InterPro"/>
</dbReference>
<dbReference type="NCBIfam" id="NF033542">
    <property type="entry name" value="transpos_IS110"/>
    <property type="match status" value="1"/>
</dbReference>
<keyword evidence="2" id="KW-0812">Transmembrane</keyword>
<dbReference type="OrthoDB" id="964423at2"/>
<proteinExistence type="predicted"/>